<dbReference type="AlphaFoldDB" id="A0A9P8RSC7"/>
<organism evidence="1 2">
    <name type="scientific">Trichoglossum hirsutum</name>
    <dbReference type="NCBI Taxonomy" id="265104"/>
    <lineage>
        <taxon>Eukaryota</taxon>
        <taxon>Fungi</taxon>
        <taxon>Dikarya</taxon>
        <taxon>Ascomycota</taxon>
        <taxon>Pezizomycotina</taxon>
        <taxon>Geoglossomycetes</taxon>
        <taxon>Geoglossales</taxon>
        <taxon>Geoglossaceae</taxon>
        <taxon>Trichoglossum</taxon>
    </lineage>
</organism>
<evidence type="ECO:0000313" key="2">
    <source>
        <dbReference type="Proteomes" id="UP000750711"/>
    </source>
</evidence>
<name>A0A9P8RSC7_9PEZI</name>
<dbReference type="EMBL" id="JAGHQM010000175">
    <property type="protein sequence ID" value="KAH0564811.1"/>
    <property type="molecule type" value="Genomic_DNA"/>
</dbReference>
<accession>A0A9P8RSC7</accession>
<sequence length="93" mass="10403">METTLHMQLLKAIPPEVRPELAEALADGINEVAFGVEMADEDVMLSRPASGKMCFEEMLKVGKKPQVGRPMALVDGQVRRKYHEDCYGLEDLK</sequence>
<keyword evidence="2" id="KW-1185">Reference proteome</keyword>
<dbReference type="Proteomes" id="UP000750711">
    <property type="component" value="Unassembled WGS sequence"/>
</dbReference>
<proteinExistence type="predicted"/>
<gene>
    <name evidence="1" type="ORF">GP486_001800</name>
</gene>
<protein>
    <submittedName>
        <fullName evidence="1">Uncharacterized protein</fullName>
    </submittedName>
</protein>
<reference evidence="1" key="1">
    <citation type="submission" date="2021-03" db="EMBL/GenBank/DDBJ databases">
        <title>Comparative genomics and phylogenomic investigation of the class Geoglossomycetes provide insights into ecological specialization and systematics.</title>
        <authorList>
            <person name="Melie T."/>
            <person name="Pirro S."/>
            <person name="Miller A.N."/>
            <person name="Quandt A."/>
        </authorList>
    </citation>
    <scope>NUCLEOTIDE SEQUENCE</scope>
    <source>
        <strain evidence="1">CAQ_001_2017</strain>
    </source>
</reference>
<evidence type="ECO:0000313" key="1">
    <source>
        <dbReference type="EMBL" id="KAH0564811.1"/>
    </source>
</evidence>
<comment type="caution">
    <text evidence="1">The sequence shown here is derived from an EMBL/GenBank/DDBJ whole genome shotgun (WGS) entry which is preliminary data.</text>
</comment>